<evidence type="ECO:0000313" key="4">
    <source>
        <dbReference type="Proteomes" id="UP001266305"/>
    </source>
</evidence>
<gene>
    <name evidence="3" type="ORF">P7K49_025577</name>
</gene>
<proteinExistence type="predicted"/>
<comment type="caution">
    <text evidence="3">The sequence shown here is derived from an EMBL/GenBank/DDBJ whole genome shotgun (WGS) entry which is preliminary data.</text>
</comment>
<name>A0ABQ9UHK0_SAGOE</name>
<protein>
    <recommendedName>
        <fullName evidence="2">EF-1-gamma C-terminal domain-containing protein</fullName>
    </recommendedName>
</protein>
<sequence>MAQLDAKKFAESHHKKDTLQKKQGSQEEKQKPQAEQKEDKKAAAPAPEEEMDGCKKVLAVEPKSKDPFAHLPKKYHFPEELTQTFMSYSVITGMFQQLDKLRKNAFTNVSSLEPRIAVPFLGLDLLTLGAYLYAESKSAGGLQIIHMVETGSHSKETQTLV</sequence>
<organism evidence="3 4">
    <name type="scientific">Saguinus oedipus</name>
    <name type="common">Cotton-top tamarin</name>
    <name type="synonym">Oedipomidas oedipus</name>
    <dbReference type="NCBI Taxonomy" id="9490"/>
    <lineage>
        <taxon>Eukaryota</taxon>
        <taxon>Metazoa</taxon>
        <taxon>Chordata</taxon>
        <taxon>Craniata</taxon>
        <taxon>Vertebrata</taxon>
        <taxon>Euteleostomi</taxon>
        <taxon>Mammalia</taxon>
        <taxon>Eutheria</taxon>
        <taxon>Euarchontoglires</taxon>
        <taxon>Primates</taxon>
        <taxon>Haplorrhini</taxon>
        <taxon>Platyrrhini</taxon>
        <taxon>Cebidae</taxon>
        <taxon>Callitrichinae</taxon>
        <taxon>Saguinus</taxon>
    </lineage>
</organism>
<dbReference type="InterPro" id="IPR001662">
    <property type="entry name" value="EF1B_G_C"/>
</dbReference>
<feature type="compositionally biased region" description="Basic and acidic residues" evidence="1">
    <location>
        <begin position="1"/>
        <end position="42"/>
    </location>
</feature>
<dbReference type="InterPro" id="IPR036433">
    <property type="entry name" value="EF1B_G_C_sf"/>
</dbReference>
<dbReference type="EMBL" id="JASSZA010000012">
    <property type="protein sequence ID" value="KAK2096543.1"/>
    <property type="molecule type" value="Genomic_DNA"/>
</dbReference>
<feature type="region of interest" description="Disordered" evidence="1">
    <location>
        <begin position="1"/>
        <end position="55"/>
    </location>
</feature>
<dbReference type="SUPFAM" id="SSF89942">
    <property type="entry name" value="eEF1-gamma domain"/>
    <property type="match status" value="1"/>
</dbReference>
<evidence type="ECO:0000259" key="2">
    <source>
        <dbReference type="SMART" id="SM01183"/>
    </source>
</evidence>
<accession>A0ABQ9UHK0</accession>
<dbReference type="Proteomes" id="UP001266305">
    <property type="component" value="Unassembled WGS sequence"/>
</dbReference>
<reference evidence="3 4" key="1">
    <citation type="submission" date="2023-05" db="EMBL/GenBank/DDBJ databases">
        <title>B98-5 Cell Line De Novo Hybrid Assembly: An Optical Mapping Approach.</title>
        <authorList>
            <person name="Kananen K."/>
            <person name="Auerbach J.A."/>
            <person name="Kautto E."/>
            <person name="Blachly J.S."/>
        </authorList>
    </citation>
    <scope>NUCLEOTIDE SEQUENCE [LARGE SCALE GENOMIC DNA]</scope>
    <source>
        <strain evidence="3">B95-8</strain>
        <tissue evidence="3">Cell line</tissue>
    </source>
</reference>
<dbReference type="SMART" id="SM01183">
    <property type="entry name" value="EF1G"/>
    <property type="match status" value="1"/>
</dbReference>
<dbReference type="Pfam" id="PF00647">
    <property type="entry name" value="EF1G"/>
    <property type="match status" value="1"/>
</dbReference>
<dbReference type="Gene3D" id="3.30.70.1010">
    <property type="entry name" value="Translation elongation factor EF1B, gamma chain, conserved domain"/>
    <property type="match status" value="1"/>
</dbReference>
<keyword evidence="4" id="KW-1185">Reference proteome</keyword>
<evidence type="ECO:0000256" key="1">
    <source>
        <dbReference type="SAM" id="MobiDB-lite"/>
    </source>
</evidence>
<evidence type="ECO:0000313" key="3">
    <source>
        <dbReference type="EMBL" id="KAK2096543.1"/>
    </source>
</evidence>
<feature type="domain" description="EF-1-gamma C-terminal" evidence="2">
    <location>
        <begin position="36"/>
        <end position="124"/>
    </location>
</feature>